<dbReference type="PROSITE" id="PS50206">
    <property type="entry name" value="RHODANESE_3"/>
    <property type="match status" value="1"/>
</dbReference>
<dbReference type="PANTHER" id="PTHR43268">
    <property type="entry name" value="THIOSULFATE SULFURTRANSFERASE/RHODANESE-LIKE DOMAIN-CONTAINING PROTEIN 2"/>
    <property type="match status" value="1"/>
</dbReference>
<dbReference type="EC" id="1.14.-.-" evidence="1"/>
<dbReference type="NCBIfam" id="NF002397">
    <property type="entry name" value="PRK01415.1"/>
    <property type="match status" value="1"/>
</dbReference>
<name>A0A0B7IYF9_9RICK</name>
<sequence>MNEKIAILSAYSFVNIEEPANLIPKLLLIGKKYVRGTILLANEGFNGSFSGSYENVNLVLEELIKLTGPKDVNVKINYSDVHPFQKLKVRLKKEIVAMNVEDLNVDLFKGEYIEPKDWDEFITKQDVIVIDTRNDYEVEVGTFKSAINPNTKTFKQFPAWVQQNQELLKGKKIAMVCTGGIRCEKSTSLLKSIGYDEVYHLKGGILQYLEDTQNKNNLWQGECFVFDDRRAVADDLSPADIGCRRSLIFYYIK</sequence>
<evidence type="ECO:0000313" key="4">
    <source>
        <dbReference type="Proteomes" id="UP000018149"/>
    </source>
</evidence>
<dbReference type="Gene3D" id="3.30.70.100">
    <property type="match status" value="1"/>
</dbReference>
<dbReference type="InterPro" id="IPR036873">
    <property type="entry name" value="Rhodanese-like_dom_sf"/>
</dbReference>
<comment type="similarity">
    <text evidence="1">Belongs to the TrhO family.</text>
</comment>
<reference evidence="3 4" key="1">
    <citation type="submission" date="2015-01" db="EMBL/GenBank/DDBJ databases">
        <title>Draft genome sequence of Rickettsia monacensis strain IrR/Munich.</title>
        <authorList>
            <person name="Felsheim R.F."/>
            <person name="Johnson S.L."/>
            <person name="Kurtti T.J."/>
            <person name="Munderloh U.G."/>
        </authorList>
    </citation>
    <scope>NUCLEOTIDE SEQUENCE [LARGE SCALE GENOMIC DNA]</scope>
    <source>
        <strain evidence="3 4">IrR/Munich</strain>
    </source>
</reference>
<evidence type="ECO:0000313" key="3">
    <source>
        <dbReference type="EMBL" id="CEO16982.1"/>
    </source>
</evidence>
<feature type="domain" description="Rhodanese" evidence="2">
    <location>
        <begin position="123"/>
        <end position="217"/>
    </location>
</feature>
<organism evidence="3 4">
    <name type="scientific">Rickettsia monacensis</name>
    <dbReference type="NCBI Taxonomy" id="109232"/>
    <lineage>
        <taxon>Bacteria</taxon>
        <taxon>Pseudomonadati</taxon>
        <taxon>Pseudomonadota</taxon>
        <taxon>Alphaproteobacteria</taxon>
        <taxon>Rickettsiales</taxon>
        <taxon>Rickettsiaceae</taxon>
        <taxon>Rickettsieae</taxon>
        <taxon>Rickettsia</taxon>
        <taxon>spotted fever group</taxon>
    </lineage>
</organism>
<keyword evidence="4" id="KW-1185">Reference proteome</keyword>
<dbReference type="AlphaFoldDB" id="A0A0B7IYF9"/>
<keyword evidence="1" id="KW-0819">tRNA processing</keyword>
<dbReference type="Proteomes" id="UP000018149">
    <property type="component" value="Chromosome I"/>
</dbReference>
<dbReference type="Pfam" id="PF00581">
    <property type="entry name" value="Rhodanese"/>
    <property type="match status" value="1"/>
</dbReference>
<dbReference type="EMBL" id="LN794217">
    <property type="protein sequence ID" value="CEO16982.1"/>
    <property type="molecule type" value="Genomic_DNA"/>
</dbReference>
<dbReference type="InterPro" id="IPR040503">
    <property type="entry name" value="TRHO_N"/>
</dbReference>
<dbReference type="KEGG" id="rmc:RMONA_02915"/>
<comment type="catalytic activity">
    <reaction evidence="1">
        <text>uridine(34) in tRNA + AH2 + O2 = 5-hydroxyuridine(34) in tRNA + A + H2O</text>
        <dbReference type="Rhea" id="RHEA:64224"/>
        <dbReference type="Rhea" id="RHEA-COMP:11727"/>
        <dbReference type="Rhea" id="RHEA-COMP:13381"/>
        <dbReference type="ChEBI" id="CHEBI:13193"/>
        <dbReference type="ChEBI" id="CHEBI:15377"/>
        <dbReference type="ChEBI" id="CHEBI:15379"/>
        <dbReference type="ChEBI" id="CHEBI:17499"/>
        <dbReference type="ChEBI" id="CHEBI:65315"/>
        <dbReference type="ChEBI" id="CHEBI:136877"/>
    </reaction>
</comment>
<dbReference type="CDD" id="cd01518">
    <property type="entry name" value="RHOD_YceA"/>
    <property type="match status" value="1"/>
</dbReference>
<keyword evidence="3" id="KW-0808">Transferase</keyword>
<dbReference type="HOGENOM" id="CLU_038878_0_1_5"/>
<gene>
    <name evidence="3" type="primary">glpE</name>
    <name evidence="1" type="synonym">trhO</name>
    <name evidence="3" type="ORF">RMONA_02915</name>
</gene>
<dbReference type="GO" id="GO:0016740">
    <property type="term" value="F:transferase activity"/>
    <property type="evidence" value="ECO:0007669"/>
    <property type="project" value="UniProtKB-KW"/>
</dbReference>
<dbReference type="HAMAP" id="MF_00469">
    <property type="entry name" value="TrhO"/>
    <property type="match status" value="1"/>
</dbReference>
<keyword evidence="1" id="KW-0560">Oxidoreductase</keyword>
<accession>A0A0B7IYF9</accession>
<dbReference type="InterPro" id="IPR001763">
    <property type="entry name" value="Rhodanese-like_dom"/>
</dbReference>
<dbReference type="PANTHER" id="PTHR43268:SF3">
    <property type="entry name" value="RHODANESE-LIKE DOMAIN-CONTAINING PROTEIN 7-RELATED"/>
    <property type="match status" value="1"/>
</dbReference>
<dbReference type="Pfam" id="PF17773">
    <property type="entry name" value="UPF0176_N"/>
    <property type="match status" value="1"/>
</dbReference>
<evidence type="ECO:0000259" key="2">
    <source>
        <dbReference type="PROSITE" id="PS50206"/>
    </source>
</evidence>
<protein>
    <recommendedName>
        <fullName evidence="1">tRNA uridine(34) hydroxylase</fullName>
        <ecNumber evidence="1">1.14.-.-</ecNumber>
    </recommendedName>
    <alternativeName>
        <fullName evidence="1">tRNA hydroxylation protein O</fullName>
    </alternativeName>
</protein>
<dbReference type="GO" id="GO:0006400">
    <property type="term" value="P:tRNA modification"/>
    <property type="evidence" value="ECO:0007669"/>
    <property type="project" value="UniProtKB-UniRule"/>
</dbReference>
<dbReference type="InterPro" id="IPR020936">
    <property type="entry name" value="TrhO"/>
</dbReference>
<dbReference type="RefSeq" id="WP_023507500.1">
    <property type="nucleotide sequence ID" value="NZ_LN794217.1"/>
</dbReference>
<proteinExistence type="inferred from homology"/>
<dbReference type="SMART" id="SM00450">
    <property type="entry name" value="RHOD"/>
    <property type="match status" value="1"/>
</dbReference>
<reference evidence="4" key="2">
    <citation type="submission" date="2015-01" db="EMBL/GenBank/DDBJ databases">
        <authorList>
            <person name="Felsheim R."/>
        </authorList>
    </citation>
    <scope>NUCLEOTIDE SEQUENCE [LARGE SCALE GENOMIC DNA]</scope>
    <source>
        <strain evidence="4">IrR/Munich</strain>
    </source>
</reference>
<dbReference type="GO" id="GO:0016705">
    <property type="term" value="F:oxidoreductase activity, acting on paired donors, with incorporation or reduction of molecular oxygen"/>
    <property type="evidence" value="ECO:0007669"/>
    <property type="project" value="UniProtKB-UniRule"/>
</dbReference>
<dbReference type="Gene3D" id="3.40.250.10">
    <property type="entry name" value="Rhodanese-like domain"/>
    <property type="match status" value="1"/>
</dbReference>
<dbReference type="SUPFAM" id="SSF52821">
    <property type="entry name" value="Rhodanese/Cell cycle control phosphatase"/>
    <property type="match status" value="1"/>
</dbReference>
<evidence type="ECO:0000256" key="1">
    <source>
        <dbReference type="HAMAP-Rule" id="MF_00469"/>
    </source>
</evidence>
<comment type="function">
    <text evidence="1">Catalyzes oxygen-dependent 5-hydroxyuridine (ho5U) modification at position 34 in tRNAs.</text>
</comment>
<dbReference type="STRING" id="109232.RMONA_02915"/>